<dbReference type="AlphaFoldDB" id="A0AAD7IIK3"/>
<name>A0AAD7IIK3_9AGAR</name>
<evidence type="ECO:0000313" key="4">
    <source>
        <dbReference type="Proteomes" id="UP001215280"/>
    </source>
</evidence>
<organism evidence="3 4">
    <name type="scientific">Mycena maculata</name>
    <dbReference type="NCBI Taxonomy" id="230809"/>
    <lineage>
        <taxon>Eukaryota</taxon>
        <taxon>Fungi</taxon>
        <taxon>Dikarya</taxon>
        <taxon>Basidiomycota</taxon>
        <taxon>Agaricomycotina</taxon>
        <taxon>Agaricomycetes</taxon>
        <taxon>Agaricomycetidae</taxon>
        <taxon>Agaricales</taxon>
        <taxon>Marasmiineae</taxon>
        <taxon>Mycenaceae</taxon>
        <taxon>Mycena</taxon>
    </lineage>
</organism>
<comment type="caution">
    <text evidence="3">The sequence shown here is derived from an EMBL/GenBank/DDBJ whole genome shotgun (WGS) entry which is preliminary data.</text>
</comment>
<accession>A0AAD7IIK3</accession>
<feature type="region of interest" description="Disordered" evidence="1">
    <location>
        <begin position="131"/>
        <end position="150"/>
    </location>
</feature>
<feature type="compositionally biased region" description="Low complexity" evidence="1">
    <location>
        <begin position="83"/>
        <end position="93"/>
    </location>
</feature>
<sequence length="431" mass="47831">MRTPADFSISPHTSNDVISPFGKKFELSDDWLVSGSYISPVIHATRTKKPTVRLISSSPTMSFMDRLQTQYSSSHAPPRHGVPSSSPLLSPFLHSRPSVKKEKLPHPPLRVQAPADDVRLPTLTLPPSRRLLPKFKKLPSPRERRTSPQPAANLLFLISPLSPLTPSPTKSAFLTENACPPVSDPKRKKRSLSMSESPTTRVKRTRYNPRGADTLGHDASPLPGLSLTKTAAAGAPLFSTRTLPSAASFVVSPYFPLFYRRFPVSSYFRPGTTRSPCTLFGMPHPGGEYQAPRNAFDLYAPRFVKGKGSDKVALCPICVEAPRRGGEGKKVWLAVKFSAFDCHMQYHHGISASTRRPLSPPIDFRIVARPSPKQLERTEVQQAKCHKCLRWVAIKTIKDVDMKVRCIFAVPQPQPHETSRSRSCSGAYWLI</sequence>
<feature type="domain" description="Transcription regulator Rua1 C-terminal" evidence="2">
    <location>
        <begin position="294"/>
        <end position="405"/>
    </location>
</feature>
<feature type="region of interest" description="Disordered" evidence="1">
    <location>
        <begin position="69"/>
        <end position="93"/>
    </location>
</feature>
<keyword evidence="4" id="KW-1185">Reference proteome</keyword>
<dbReference type="Pfam" id="PF14616">
    <property type="entry name" value="Rua1_C"/>
    <property type="match status" value="1"/>
</dbReference>
<evidence type="ECO:0000313" key="3">
    <source>
        <dbReference type="EMBL" id="KAJ7743963.1"/>
    </source>
</evidence>
<evidence type="ECO:0000259" key="2">
    <source>
        <dbReference type="Pfam" id="PF14616"/>
    </source>
</evidence>
<dbReference type="EMBL" id="JARJLG010000110">
    <property type="protein sequence ID" value="KAJ7743963.1"/>
    <property type="molecule type" value="Genomic_DNA"/>
</dbReference>
<reference evidence="3" key="1">
    <citation type="submission" date="2023-03" db="EMBL/GenBank/DDBJ databases">
        <title>Massive genome expansion in bonnet fungi (Mycena s.s.) driven by repeated elements and novel gene families across ecological guilds.</title>
        <authorList>
            <consortium name="Lawrence Berkeley National Laboratory"/>
            <person name="Harder C.B."/>
            <person name="Miyauchi S."/>
            <person name="Viragh M."/>
            <person name="Kuo A."/>
            <person name="Thoen E."/>
            <person name="Andreopoulos B."/>
            <person name="Lu D."/>
            <person name="Skrede I."/>
            <person name="Drula E."/>
            <person name="Henrissat B."/>
            <person name="Morin E."/>
            <person name="Kohler A."/>
            <person name="Barry K."/>
            <person name="LaButti K."/>
            <person name="Morin E."/>
            <person name="Salamov A."/>
            <person name="Lipzen A."/>
            <person name="Mereny Z."/>
            <person name="Hegedus B."/>
            <person name="Baldrian P."/>
            <person name="Stursova M."/>
            <person name="Weitz H."/>
            <person name="Taylor A."/>
            <person name="Grigoriev I.V."/>
            <person name="Nagy L.G."/>
            <person name="Martin F."/>
            <person name="Kauserud H."/>
        </authorList>
    </citation>
    <scope>NUCLEOTIDE SEQUENCE</scope>
    <source>
        <strain evidence="3">CBHHK188m</strain>
    </source>
</reference>
<gene>
    <name evidence="3" type="ORF">DFH07DRAFT_35052</name>
</gene>
<dbReference type="PANTHER" id="PTHR28125:SF2">
    <property type="entry name" value="MEIOTIC EXPRESSION UP-REGULATED PROTEIN 26"/>
    <property type="match status" value="1"/>
</dbReference>
<evidence type="ECO:0000256" key="1">
    <source>
        <dbReference type="SAM" id="MobiDB-lite"/>
    </source>
</evidence>
<dbReference type="InterPro" id="IPR028012">
    <property type="entry name" value="Rua1_C"/>
</dbReference>
<proteinExistence type="predicted"/>
<dbReference type="Proteomes" id="UP001215280">
    <property type="component" value="Unassembled WGS sequence"/>
</dbReference>
<protein>
    <recommendedName>
        <fullName evidence="2">Transcription regulator Rua1 C-terminal domain-containing protein</fullName>
    </recommendedName>
</protein>
<feature type="region of interest" description="Disordered" evidence="1">
    <location>
        <begin position="169"/>
        <end position="221"/>
    </location>
</feature>
<dbReference type="PANTHER" id="PTHR28125">
    <property type="entry name" value="MEIOTIC EXPRESSION UP-REGULATED PROTEIN 26"/>
    <property type="match status" value="1"/>
</dbReference>